<keyword evidence="3" id="KW-1185">Reference proteome</keyword>
<sequence length="266" mass="29390">MLTMKLGIIADYRAESFDKAARQGLEFLEFCVNVGVPAATFTALVPELKAASERTGVGVASIGRWGPDRIAKDGSINEEELNAAYALIDACQELGCPVFVSGCNYVEELTYYENITAAINLFTVLIEYGKARGVSIATYNCHWNNFIVDDTAWKLIHGHLPELGIKYDPSHARYAGQDYLKEIVDWGSRIKHVHIKGSVIVDGKRFDDPPAGLDQTDWGTFMSVLYGVGYQGGLSIEPHSHTWMGELGDKGVQYTIGYFNRLLLRG</sequence>
<dbReference type="InterPro" id="IPR013022">
    <property type="entry name" value="Xyl_isomerase-like_TIM-brl"/>
</dbReference>
<proteinExistence type="predicted"/>
<evidence type="ECO:0000313" key="2">
    <source>
        <dbReference type="EMBL" id="RAP74034.1"/>
    </source>
</evidence>
<evidence type="ECO:0000313" key="3">
    <source>
        <dbReference type="Proteomes" id="UP000249260"/>
    </source>
</evidence>
<dbReference type="Proteomes" id="UP000249260">
    <property type="component" value="Unassembled WGS sequence"/>
</dbReference>
<dbReference type="InterPro" id="IPR050312">
    <property type="entry name" value="IolE/XylAMocC-like"/>
</dbReference>
<dbReference type="AlphaFoldDB" id="A0A328U202"/>
<name>A0A328U202_9BACL</name>
<accession>A0A328U202</accession>
<dbReference type="InterPro" id="IPR036237">
    <property type="entry name" value="Xyl_isomerase-like_sf"/>
</dbReference>
<dbReference type="PANTHER" id="PTHR12110:SF21">
    <property type="entry name" value="XYLOSE ISOMERASE-LIKE TIM BARREL DOMAIN-CONTAINING PROTEIN"/>
    <property type="match status" value="1"/>
</dbReference>
<dbReference type="OrthoDB" id="9779184at2"/>
<reference evidence="2 3" key="1">
    <citation type="submission" date="2018-06" db="EMBL/GenBank/DDBJ databases">
        <title>Paenibacillus montanisoli sp. nov., isolated from mountain area soil.</title>
        <authorList>
            <person name="Wu M."/>
        </authorList>
    </citation>
    <scope>NUCLEOTIDE SEQUENCE [LARGE SCALE GENOMIC DNA]</scope>
    <source>
        <strain evidence="2 3">RA17</strain>
    </source>
</reference>
<dbReference type="Pfam" id="PF01261">
    <property type="entry name" value="AP_endonuc_2"/>
    <property type="match status" value="1"/>
</dbReference>
<protein>
    <recommendedName>
        <fullName evidence="1">Xylose isomerase-like TIM barrel domain-containing protein</fullName>
    </recommendedName>
</protein>
<evidence type="ECO:0000259" key="1">
    <source>
        <dbReference type="Pfam" id="PF01261"/>
    </source>
</evidence>
<comment type="caution">
    <text evidence="2">The sequence shown here is derived from an EMBL/GenBank/DDBJ whole genome shotgun (WGS) entry which is preliminary data.</text>
</comment>
<dbReference type="Gene3D" id="3.20.20.150">
    <property type="entry name" value="Divalent-metal-dependent TIM barrel enzymes"/>
    <property type="match status" value="1"/>
</dbReference>
<gene>
    <name evidence="2" type="ORF">DL346_23445</name>
</gene>
<dbReference type="EMBL" id="QLUW01000005">
    <property type="protein sequence ID" value="RAP74034.1"/>
    <property type="molecule type" value="Genomic_DNA"/>
</dbReference>
<dbReference type="PANTHER" id="PTHR12110">
    <property type="entry name" value="HYDROXYPYRUVATE ISOMERASE"/>
    <property type="match status" value="1"/>
</dbReference>
<dbReference type="SUPFAM" id="SSF51658">
    <property type="entry name" value="Xylose isomerase-like"/>
    <property type="match status" value="1"/>
</dbReference>
<feature type="domain" description="Xylose isomerase-like TIM barrel" evidence="1">
    <location>
        <begin position="17"/>
        <end position="242"/>
    </location>
</feature>
<organism evidence="2 3">
    <name type="scientific">Paenibacillus montanisoli</name>
    <dbReference type="NCBI Taxonomy" id="2081970"/>
    <lineage>
        <taxon>Bacteria</taxon>
        <taxon>Bacillati</taxon>
        <taxon>Bacillota</taxon>
        <taxon>Bacilli</taxon>
        <taxon>Bacillales</taxon>
        <taxon>Paenibacillaceae</taxon>
        <taxon>Paenibacillus</taxon>
    </lineage>
</organism>